<evidence type="ECO:0000313" key="2">
    <source>
        <dbReference type="EMBL" id="GGI51999.1"/>
    </source>
</evidence>
<evidence type="ECO:0000256" key="1">
    <source>
        <dbReference type="SAM" id="Phobius"/>
    </source>
</evidence>
<dbReference type="EMBL" id="BMDO01000010">
    <property type="protein sequence ID" value="GGI51999.1"/>
    <property type="molecule type" value="Genomic_DNA"/>
</dbReference>
<dbReference type="Proteomes" id="UP000662074">
    <property type="component" value="Unassembled WGS sequence"/>
</dbReference>
<dbReference type="RefSeq" id="WP_188418116.1">
    <property type="nucleotide sequence ID" value="NZ_BMDO01000010.1"/>
</dbReference>
<proteinExistence type="predicted"/>
<reference evidence="2" key="1">
    <citation type="journal article" date="2014" name="Int. J. Syst. Evol. Microbiol.">
        <title>Complete genome sequence of Corynebacterium casei LMG S-19264T (=DSM 44701T), isolated from a smear-ripened cheese.</title>
        <authorList>
            <consortium name="US DOE Joint Genome Institute (JGI-PGF)"/>
            <person name="Walter F."/>
            <person name="Albersmeier A."/>
            <person name="Kalinowski J."/>
            <person name="Ruckert C."/>
        </authorList>
    </citation>
    <scope>NUCLEOTIDE SEQUENCE</scope>
    <source>
        <strain evidence="2">CCM 8711</strain>
    </source>
</reference>
<feature type="transmembrane region" description="Helical" evidence="1">
    <location>
        <begin position="68"/>
        <end position="88"/>
    </location>
</feature>
<keyword evidence="1" id="KW-1133">Transmembrane helix</keyword>
<evidence type="ECO:0000313" key="3">
    <source>
        <dbReference type="Proteomes" id="UP000662074"/>
    </source>
</evidence>
<sequence length="98" mass="11108">MNYLLSTSPDAAVKLGTIHDPDTKLKVTVIDLLKSKFKPRKGEVRFFVTAGNETLAFETQGYRKHRKLLILEMVAWYCVYLGLLEAQIHSSLPMLKLG</sequence>
<keyword evidence="3" id="KW-1185">Reference proteome</keyword>
<reference evidence="2" key="2">
    <citation type="submission" date="2020-09" db="EMBL/GenBank/DDBJ databases">
        <authorList>
            <person name="Sun Q."/>
            <person name="Sedlacek I."/>
        </authorList>
    </citation>
    <scope>NUCLEOTIDE SEQUENCE</scope>
    <source>
        <strain evidence="2">CCM 8711</strain>
    </source>
</reference>
<comment type="caution">
    <text evidence="2">The sequence shown here is derived from an EMBL/GenBank/DDBJ whole genome shotgun (WGS) entry which is preliminary data.</text>
</comment>
<accession>A0A917JBE5</accession>
<gene>
    <name evidence="2" type="ORF">GCM10011425_32110</name>
</gene>
<protein>
    <submittedName>
        <fullName evidence="2">Uncharacterized protein</fullName>
    </submittedName>
</protein>
<keyword evidence="1" id="KW-0812">Transmembrane</keyword>
<name>A0A917JBE5_9SPHI</name>
<keyword evidence="1" id="KW-0472">Membrane</keyword>
<organism evidence="2 3">
    <name type="scientific">Mucilaginibacter galii</name>
    <dbReference type="NCBI Taxonomy" id="2005073"/>
    <lineage>
        <taxon>Bacteria</taxon>
        <taxon>Pseudomonadati</taxon>
        <taxon>Bacteroidota</taxon>
        <taxon>Sphingobacteriia</taxon>
        <taxon>Sphingobacteriales</taxon>
        <taxon>Sphingobacteriaceae</taxon>
        <taxon>Mucilaginibacter</taxon>
    </lineage>
</organism>
<dbReference type="AlphaFoldDB" id="A0A917JBE5"/>